<evidence type="ECO:0000313" key="12">
    <source>
        <dbReference type="Proteomes" id="UP000283255"/>
    </source>
</evidence>
<accession>A0A418YK05</accession>
<feature type="chain" id="PRO_5019445339" description="Lipoprotein NlpI" evidence="10">
    <location>
        <begin position="23"/>
        <end position="294"/>
    </location>
</feature>
<evidence type="ECO:0000256" key="8">
    <source>
        <dbReference type="PIRNR" id="PIRNR004654"/>
    </source>
</evidence>
<feature type="repeat" description="TPR" evidence="9">
    <location>
        <begin position="100"/>
        <end position="133"/>
    </location>
</feature>
<organism evidence="11 12">
    <name type="scientific">Motilimonas pumila</name>
    <dbReference type="NCBI Taxonomy" id="2303987"/>
    <lineage>
        <taxon>Bacteria</taxon>
        <taxon>Pseudomonadati</taxon>
        <taxon>Pseudomonadota</taxon>
        <taxon>Gammaproteobacteria</taxon>
        <taxon>Alteromonadales</taxon>
        <taxon>Alteromonadales genera incertae sedis</taxon>
        <taxon>Motilimonas</taxon>
    </lineage>
</organism>
<evidence type="ECO:0000256" key="7">
    <source>
        <dbReference type="ARBA" id="ARBA00023288"/>
    </source>
</evidence>
<dbReference type="PROSITE" id="PS50293">
    <property type="entry name" value="TPR_REGION"/>
    <property type="match status" value="1"/>
</dbReference>
<keyword evidence="5 8" id="KW-0472">Membrane</keyword>
<name>A0A418YK05_9GAMM</name>
<comment type="function">
    <text evidence="8">May be involved in cell division.</text>
</comment>
<dbReference type="PANTHER" id="PTHR44858">
    <property type="entry name" value="TETRATRICOPEPTIDE REPEAT PROTEIN 6"/>
    <property type="match status" value="1"/>
</dbReference>
<evidence type="ECO:0000256" key="6">
    <source>
        <dbReference type="ARBA" id="ARBA00023139"/>
    </source>
</evidence>
<dbReference type="SUPFAM" id="SSF48452">
    <property type="entry name" value="TPR-like"/>
    <property type="match status" value="1"/>
</dbReference>
<evidence type="ECO:0000256" key="3">
    <source>
        <dbReference type="ARBA" id="ARBA00022737"/>
    </source>
</evidence>
<evidence type="ECO:0000313" key="11">
    <source>
        <dbReference type="EMBL" id="RJG51299.1"/>
    </source>
</evidence>
<keyword evidence="1 8" id="KW-1003">Cell membrane</keyword>
<gene>
    <name evidence="11" type="primary">nlpI</name>
    <name evidence="11" type="ORF">D1Z90_00770</name>
</gene>
<dbReference type="InterPro" id="IPR023605">
    <property type="entry name" value="Lipoprotein_NlpI"/>
</dbReference>
<comment type="caution">
    <text evidence="11">The sequence shown here is derived from an EMBL/GenBank/DDBJ whole genome shotgun (WGS) entry which is preliminary data.</text>
</comment>
<dbReference type="AlphaFoldDB" id="A0A418YK05"/>
<evidence type="ECO:0000256" key="9">
    <source>
        <dbReference type="PROSITE-ProRule" id="PRU00339"/>
    </source>
</evidence>
<evidence type="ECO:0000256" key="10">
    <source>
        <dbReference type="SAM" id="SignalP"/>
    </source>
</evidence>
<evidence type="ECO:0000256" key="5">
    <source>
        <dbReference type="ARBA" id="ARBA00023136"/>
    </source>
</evidence>
<dbReference type="RefSeq" id="WP_119908846.1">
    <property type="nucleotide sequence ID" value="NZ_QZCH01000001.1"/>
</dbReference>
<dbReference type="InterPro" id="IPR050498">
    <property type="entry name" value="Ycf3"/>
</dbReference>
<dbReference type="PROSITE" id="PS51257">
    <property type="entry name" value="PROKAR_LIPOPROTEIN"/>
    <property type="match status" value="1"/>
</dbReference>
<evidence type="ECO:0000256" key="4">
    <source>
        <dbReference type="ARBA" id="ARBA00022803"/>
    </source>
</evidence>
<comment type="subcellular location">
    <subcellularLocation>
        <location evidence="8">Cell membrane</location>
    </subcellularLocation>
</comment>
<dbReference type="Pfam" id="PF13181">
    <property type="entry name" value="TPR_8"/>
    <property type="match status" value="1"/>
</dbReference>
<dbReference type="PIRSF" id="PIRSF004654">
    <property type="entry name" value="NlpI"/>
    <property type="match status" value="1"/>
</dbReference>
<dbReference type="PROSITE" id="PS50005">
    <property type="entry name" value="TPR"/>
    <property type="match status" value="2"/>
</dbReference>
<dbReference type="EMBL" id="QZCH01000001">
    <property type="protein sequence ID" value="RJG51299.1"/>
    <property type="molecule type" value="Genomic_DNA"/>
</dbReference>
<evidence type="ECO:0000256" key="1">
    <source>
        <dbReference type="ARBA" id="ARBA00022475"/>
    </source>
</evidence>
<keyword evidence="6" id="KW-0564">Palmitate</keyword>
<dbReference type="GO" id="GO:0005886">
    <property type="term" value="C:plasma membrane"/>
    <property type="evidence" value="ECO:0007669"/>
    <property type="project" value="UniProtKB-SubCell"/>
</dbReference>
<feature type="signal peptide" evidence="10">
    <location>
        <begin position="1"/>
        <end position="22"/>
    </location>
</feature>
<dbReference type="InterPro" id="IPR019734">
    <property type="entry name" value="TPR_rpt"/>
</dbReference>
<dbReference type="PANTHER" id="PTHR44858:SF1">
    <property type="entry name" value="UDP-N-ACETYLGLUCOSAMINE--PEPTIDE N-ACETYLGLUCOSAMINYLTRANSFERASE SPINDLY-RELATED"/>
    <property type="match status" value="1"/>
</dbReference>
<keyword evidence="4 9" id="KW-0802">TPR repeat</keyword>
<dbReference type="InterPro" id="IPR011990">
    <property type="entry name" value="TPR-like_helical_dom_sf"/>
</dbReference>
<dbReference type="OrthoDB" id="509324at2"/>
<feature type="repeat" description="TPR" evidence="9">
    <location>
        <begin position="66"/>
        <end position="99"/>
    </location>
</feature>
<dbReference type="SMART" id="SM00028">
    <property type="entry name" value="TPR"/>
    <property type="match status" value="4"/>
</dbReference>
<comment type="subunit">
    <text evidence="8">Homodimer.</text>
</comment>
<dbReference type="Proteomes" id="UP000283255">
    <property type="component" value="Unassembled WGS sequence"/>
</dbReference>
<reference evidence="11 12" key="1">
    <citation type="submission" date="2018-09" db="EMBL/GenBank/DDBJ databases">
        <authorList>
            <person name="Wang F."/>
        </authorList>
    </citation>
    <scope>NUCLEOTIDE SEQUENCE [LARGE SCALE GENOMIC DNA]</scope>
    <source>
        <strain evidence="11 12">PLHSC7-2</strain>
    </source>
</reference>
<keyword evidence="3" id="KW-0677">Repeat</keyword>
<evidence type="ECO:0000256" key="2">
    <source>
        <dbReference type="ARBA" id="ARBA00022729"/>
    </source>
</evidence>
<reference evidence="11 12" key="2">
    <citation type="submission" date="2019-01" db="EMBL/GenBank/DDBJ databases">
        <title>Motilimonas pumilus sp. nov., isolated from the gut of sea cucumber (Apostichopus japonicus).</title>
        <authorList>
            <person name="Wang F.-Q."/>
            <person name="Ren L.-H."/>
            <person name="Lin Y.-W."/>
            <person name="Sun G.-H."/>
            <person name="Du Z.-J."/>
            <person name="Zhao J.-X."/>
            <person name="Liu X.-J."/>
            <person name="Liu L.-J."/>
        </authorList>
    </citation>
    <scope>NUCLEOTIDE SEQUENCE [LARGE SCALE GENOMIC DNA]</scope>
    <source>
        <strain evidence="11 12">PLHSC7-2</strain>
    </source>
</reference>
<dbReference type="NCBIfam" id="NF008391">
    <property type="entry name" value="PRK11189.1"/>
    <property type="match status" value="1"/>
</dbReference>
<keyword evidence="2 10" id="KW-0732">Signal</keyword>
<dbReference type="Pfam" id="PF13371">
    <property type="entry name" value="TPR_9"/>
    <property type="match status" value="1"/>
</dbReference>
<proteinExistence type="predicted"/>
<sequence length="294" mass="33063">MKNGLLAALLCGAMLTGCSSMGGVGNGGSQSLVLATPLQVTYQSELKLIRLGQMINAPEVEPEKLALLFYERGATYDKIGMTSLARFDFNQALKVKPDFAEAYNYLGVYMTQMQEFDAAFEAFDSVLELQPDHQYAYMNRGIALYYAGVTHLAVADLEQFVSYDPGEPYRNIWLYLAQSETDPEAALAKLKQRQQLHATDAWGWKIVDFYTGKITENEFVASVTVGIDNNQALAERLSETYFYLGKWYQAKGNNNFAASFYKLALSNNVYEFIEHKYALLELDLLSQQRQALTQ</sequence>
<keyword evidence="7 11" id="KW-0449">Lipoprotein</keyword>
<keyword evidence="12" id="KW-1185">Reference proteome</keyword>
<protein>
    <recommendedName>
        <fullName evidence="8">Lipoprotein NlpI</fullName>
    </recommendedName>
</protein>
<dbReference type="Gene3D" id="1.25.40.10">
    <property type="entry name" value="Tetratricopeptide repeat domain"/>
    <property type="match status" value="1"/>
</dbReference>